<feature type="region of interest" description="Disordered" evidence="1">
    <location>
        <begin position="163"/>
        <end position="220"/>
    </location>
</feature>
<evidence type="ECO:0008006" key="4">
    <source>
        <dbReference type="Google" id="ProtNLM"/>
    </source>
</evidence>
<reference evidence="3" key="1">
    <citation type="journal article" date="2011" name="Nature">
        <title>Genome sequence and analysis of the tuber crop potato.</title>
        <authorList>
            <consortium name="The Potato Genome Sequencing Consortium"/>
        </authorList>
    </citation>
    <scope>NUCLEOTIDE SEQUENCE [LARGE SCALE GENOMIC DNA]</scope>
    <source>
        <strain evidence="3">cv. DM1-3 516 R44</strain>
    </source>
</reference>
<dbReference type="EnsemblPlants" id="PGSC0003DMT400088860">
    <property type="protein sequence ID" value="PGSC0003DMT400088860"/>
    <property type="gene ID" value="PGSC0003DMG400038431"/>
</dbReference>
<evidence type="ECO:0000313" key="3">
    <source>
        <dbReference type="Proteomes" id="UP000011115"/>
    </source>
</evidence>
<dbReference type="AlphaFoldDB" id="M1DGW2"/>
<evidence type="ECO:0000313" key="2">
    <source>
        <dbReference type="EnsemblPlants" id="PGSC0003DMT400088860"/>
    </source>
</evidence>
<dbReference type="PaxDb" id="4113-PGSC0003DMT400088860"/>
<accession>M1DGW2</accession>
<reference evidence="2" key="2">
    <citation type="submission" date="2015-06" db="UniProtKB">
        <authorList>
            <consortium name="EnsemblPlants"/>
        </authorList>
    </citation>
    <scope>IDENTIFICATION</scope>
    <source>
        <strain evidence="2">DM1-3 516 R44</strain>
    </source>
</reference>
<sequence length="220" mass="24893">MNHFEGCIVHRNGCYISRDVSRSAMDTYFYGRIARCNGYYYLGSYRTSRWMHGYNVPHESWTERHRNRGVVDQISPGGLTRLPYAIAAQLLDHMAKTNKGAEKDQIFAALLTQLDLLARKIMELVVPYQKKDRLKCKICLKSADMARINRDMPPRKRAQGIVINEGATNTPKKGKTTPSKGGKGKGKKPMYDVAEHNFGSEGESFDSQVAFSKLDDDEPL</sequence>
<proteinExistence type="predicted"/>
<keyword evidence="3" id="KW-1185">Reference proteome</keyword>
<dbReference type="InParanoid" id="M1DGW2"/>
<dbReference type="Gramene" id="PGSC0003DMT400088860">
    <property type="protein sequence ID" value="PGSC0003DMT400088860"/>
    <property type="gene ID" value="PGSC0003DMG400038431"/>
</dbReference>
<name>M1DGW2_SOLTU</name>
<protein>
    <recommendedName>
        <fullName evidence="4">Integrase core domain containing protein</fullName>
    </recommendedName>
</protein>
<evidence type="ECO:0000256" key="1">
    <source>
        <dbReference type="SAM" id="MobiDB-lite"/>
    </source>
</evidence>
<dbReference type="HOGENOM" id="CLU_1257984_0_0_1"/>
<organism evidence="2 3">
    <name type="scientific">Solanum tuberosum</name>
    <name type="common">Potato</name>
    <dbReference type="NCBI Taxonomy" id="4113"/>
    <lineage>
        <taxon>Eukaryota</taxon>
        <taxon>Viridiplantae</taxon>
        <taxon>Streptophyta</taxon>
        <taxon>Embryophyta</taxon>
        <taxon>Tracheophyta</taxon>
        <taxon>Spermatophyta</taxon>
        <taxon>Magnoliopsida</taxon>
        <taxon>eudicotyledons</taxon>
        <taxon>Gunneridae</taxon>
        <taxon>Pentapetalae</taxon>
        <taxon>asterids</taxon>
        <taxon>lamiids</taxon>
        <taxon>Solanales</taxon>
        <taxon>Solanaceae</taxon>
        <taxon>Solanoideae</taxon>
        <taxon>Solaneae</taxon>
        <taxon>Solanum</taxon>
    </lineage>
</organism>
<dbReference type="Proteomes" id="UP000011115">
    <property type="component" value="Unassembled WGS sequence"/>
</dbReference>